<evidence type="ECO:0000256" key="1">
    <source>
        <dbReference type="ARBA" id="ARBA00008857"/>
    </source>
</evidence>
<evidence type="ECO:0000256" key="3">
    <source>
        <dbReference type="ARBA" id="ARBA00023172"/>
    </source>
</evidence>
<comment type="similarity">
    <text evidence="1">Belongs to the 'phage' integrase family.</text>
</comment>
<dbReference type="PANTHER" id="PTHR30349">
    <property type="entry name" value="PHAGE INTEGRASE-RELATED"/>
    <property type="match status" value="1"/>
</dbReference>
<dbReference type="GO" id="GO:0003677">
    <property type="term" value="F:DNA binding"/>
    <property type="evidence" value="ECO:0007669"/>
    <property type="project" value="UniProtKB-KW"/>
</dbReference>
<comment type="caution">
    <text evidence="5">The sequence shown here is derived from an EMBL/GenBank/DDBJ whole genome shotgun (WGS) entry which is preliminary data.</text>
</comment>
<reference evidence="5 6" key="1">
    <citation type="submission" date="2016-09" db="EMBL/GenBank/DDBJ databases">
        <title>Pseudonocardia autotrophica DSM535, a candidate organism with high potential of specific P450 cytochromes.</title>
        <authorList>
            <person name="Grumaz C."/>
            <person name="Vainshtein Y."/>
            <person name="Kirstahler P."/>
            <person name="Sohn K."/>
        </authorList>
    </citation>
    <scope>NUCLEOTIDE SEQUENCE [LARGE SCALE GENOMIC DNA]</scope>
    <source>
        <strain evidence="5 6">DSM 535</strain>
    </source>
</reference>
<dbReference type="Gene3D" id="1.10.443.10">
    <property type="entry name" value="Intergrase catalytic core"/>
    <property type="match status" value="1"/>
</dbReference>
<gene>
    <name evidence="5" type="primary">xerD_1</name>
    <name evidence="5" type="ORF">BG845_00632</name>
</gene>
<protein>
    <submittedName>
        <fullName evidence="5">Tyrosine recombinase XerD</fullName>
    </submittedName>
</protein>
<dbReference type="PANTHER" id="PTHR30349:SF64">
    <property type="entry name" value="PROPHAGE INTEGRASE INTD-RELATED"/>
    <property type="match status" value="1"/>
</dbReference>
<dbReference type="InterPro" id="IPR050090">
    <property type="entry name" value="Tyrosine_recombinase_XerCD"/>
</dbReference>
<keyword evidence="3" id="KW-0233">DNA recombination</keyword>
<dbReference type="Gene3D" id="1.10.150.130">
    <property type="match status" value="1"/>
</dbReference>
<name>A0A1Y2N8A6_PSEAH</name>
<dbReference type="GO" id="GO:0006310">
    <property type="term" value="P:DNA recombination"/>
    <property type="evidence" value="ECO:0007669"/>
    <property type="project" value="UniProtKB-KW"/>
</dbReference>
<organism evidence="5 6">
    <name type="scientific">Pseudonocardia autotrophica</name>
    <name type="common">Amycolata autotrophica</name>
    <name type="synonym">Nocardia autotrophica</name>
    <dbReference type="NCBI Taxonomy" id="2074"/>
    <lineage>
        <taxon>Bacteria</taxon>
        <taxon>Bacillati</taxon>
        <taxon>Actinomycetota</taxon>
        <taxon>Actinomycetes</taxon>
        <taxon>Pseudonocardiales</taxon>
        <taxon>Pseudonocardiaceae</taxon>
        <taxon>Pseudonocardia</taxon>
    </lineage>
</organism>
<dbReference type="EMBL" id="MIGB01000002">
    <property type="protein sequence ID" value="OSY43686.1"/>
    <property type="molecule type" value="Genomic_DNA"/>
</dbReference>
<dbReference type="Proteomes" id="UP000194360">
    <property type="component" value="Unassembled WGS sequence"/>
</dbReference>
<dbReference type="Pfam" id="PF00589">
    <property type="entry name" value="Phage_integrase"/>
    <property type="match status" value="1"/>
</dbReference>
<accession>A0A1Y2N8A6</accession>
<proteinExistence type="inferred from homology"/>
<evidence type="ECO:0000259" key="4">
    <source>
        <dbReference type="PROSITE" id="PS51898"/>
    </source>
</evidence>
<dbReference type="STRING" id="2074.BG845_00632"/>
<dbReference type="InterPro" id="IPR011010">
    <property type="entry name" value="DNA_brk_join_enz"/>
</dbReference>
<keyword evidence="2" id="KW-0238">DNA-binding</keyword>
<dbReference type="InterPro" id="IPR002104">
    <property type="entry name" value="Integrase_catalytic"/>
</dbReference>
<dbReference type="GO" id="GO:0015074">
    <property type="term" value="P:DNA integration"/>
    <property type="evidence" value="ECO:0007669"/>
    <property type="project" value="InterPro"/>
</dbReference>
<evidence type="ECO:0000256" key="2">
    <source>
        <dbReference type="ARBA" id="ARBA00023125"/>
    </source>
</evidence>
<dbReference type="AlphaFoldDB" id="A0A1Y2N8A6"/>
<keyword evidence="6" id="KW-1185">Reference proteome</keyword>
<sequence length="362" mass="39717">MVDDAYELHVEATAFLAGLRARGLSVNTERLYAGRVAQYLSYCATRGLPWSQPGFLGLRGFQDWLVSEPAPPRRRGGRARLRAPGTANAVLTSVAGFLRFGATQGWVPDQTVSVLVGPTSWQSVSPPGFDPGEAGQWRPVTRATLRFRTVEPGVEVLSDAQIRQLQTLTGRARDRFLIALLACTGVRIGEALGLRREDMHLLATSTGLGCEISGPHIHVRRRADNANGALAKSRYPRVIPVTADLVAAYTDYRRERDRVAEAGETDMVLVNLFRAPLGRAMRYPAVHEMFERLSAAAGFRVRPHLFRHTAATRWLAAGVDRDVVQHLLGHVSPSSMQPYLHVDARATRDAVERVAATTAATR</sequence>
<dbReference type="SUPFAM" id="SSF56349">
    <property type="entry name" value="DNA breaking-rejoining enzymes"/>
    <property type="match status" value="1"/>
</dbReference>
<evidence type="ECO:0000313" key="6">
    <source>
        <dbReference type="Proteomes" id="UP000194360"/>
    </source>
</evidence>
<dbReference type="InterPro" id="IPR013762">
    <property type="entry name" value="Integrase-like_cat_sf"/>
</dbReference>
<dbReference type="InterPro" id="IPR010998">
    <property type="entry name" value="Integrase_recombinase_N"/>
</dbReference>
<evidence type="ECO:0000313" key="5">
    <source>
        <dbReference type="EMBL" id="OSY43686.1"/>
    </source>
</evidence>
<feature type="domain" description="Tyr recombinase" evidence="4">
    <location>
        <begin position="152"/>
        <end position="352"/>
    </location>
</feature>
<dbReference type="PROSITE" id="PS51898">
    <property type="entry name" value="TYR_RECOMBINASE"/>
    <property type="match status" value="1"/>
</dbReference>